<dbReference type="EMBL" id="JAUJQL010000004">
    <property type="protein sequence ID" value="MDN7522761.1"/>
    <property type="molecule type" value="Genomic_DNA"/>
</dbReference>
<dbReference type="Proteomes" id="UP001172217">
    <property type="component" value="Unassembled WGS sequence"/>
</dbReference>
<protein>
    <submittedName>
        <fullName evidence="1">Uncharacterized protein</fullName>
    </submittedName>
</protein>
<sequence>MDSLRSDLIFGFRESTSIRADESIARLAGARGSDKTYLFFVDFRRGAIRPPDSMLLKPTGFRGKRGSGPAMAVASSRIPLIS</sequence>
<comment type="caution">
    <text evidence="1">The sequence shown here is derived from an EMBL/GenBank/DDBJ whole genome shotgun (WGS) entry which is preliminary data.</text>
</comment>
<dbReference type="RefSeq" id="WP_125381225.1">
    <property type="nucleotide sequence ID" value="NZ_JAUJQA010000005.1"/>
</dbReference>
<proteinExistence type="predicted"/>
<accession>A0ABT8NMF3</accession>
<gene>
    <name evidence="1" type="ORF">QZM70_07425</name>
</gene>
<evidence type="ECO:0000313" key="1">
    <source>
        <dbReference type="EMBL" id="MDN7522761.1"/>
    </source>
</evidence>
<keyword evidence="2" id="KW-1185">Reference proteome</keyword>
<evidence type="ECO:0000313" key="2">
    <source>
        <dbReference type="Proteomes" id="UP001172217"/>
    </source>
</evidence>
<organism evidence="1 2">
    <name type="scientific">Burkholderia orbicola</name>
    <dbReference type="NCBI Taxonomy" id="2978683"/>
    <lineage>
        <taxon>Bacteria</taxon>
        <taxon>Pseudomonadati</taxon>
        <taxon>Pseudomonadota</taxon>
        <taxon>Betaproteobacteria</taxon>
        <taxon>Burkholderiales</taxon>
        <taxon>Burkholderiaceae</taxon>
        <taxon>Burkholderia</taxon>
        <taxon>Burkholderia cepacia complex</taxon>
    </lineage>
</organism>
<reference evidence="1" key="1">
    <citation type="submission" date="2023-07" db="EMBL/GenBank/DDBJ databases">
        <title>A collection of bacterial strains from the Burkholderia cepacia Research Laboratory and Repository.</title>
        <authorList>
            <person name="Lipuma J."/>
            <person name="Spilker T."/>
            <person name="Caverly L."/>
        </authorList>
    </citation>
    <scope>NUCLEOTIDE SEQUENCE</scope>
    <source>
        <strain evidence="1">AU45194</strain>
    </source>
</reference>
<name>A0ABT8NMF3_9BURK</name>